<dbReference type="Gene3D" id="3.40.50.2300">
    <property type="match status" value="1"/>
</dbReference>
<evidence type="ECO:0000256" key="1">
    <source>
        <dbReference type="ARBA" id="ARBA00023125"/>
    </source>
</evidence>
<dbReference type="PANTHER" id="PTHR43214">
    <property type="entry name" value="TWO-COMPONENT RESPONSE REGULATOR"/>
    <property type="match status" value="1"/>
</dbReference>
<dbReference type="EMBL" id="RZOA01000009">
    <property type="protein sequence ID" value="KAA8823444.1"/>
    <property type="molecule type" value="Genomic_DNA"/>
</dbReference>
<dbReference type="GO" id="GO:0000160">
    <property type="term" value="P:phosphorelay signal transduction system"/>
    <property type="evidence" value="ECO:0007669"/>
    <property type="project" value="InterPro"/>
</dbReference>
<dbReference type="InterPro" id="IPR016032">
    <property type="entry name" value="Sig_transdc_resp-reg_C-effctor"/>
</dbReference>
<dbReference type="SUPFAM" id="SSF52172">
    <property type="entry name" value="CheY-like"/>
    <property type="match status" value="1"/>
</dbReference>
<dbReference type="PANTHER" id="PTHR43214:SF43">
    <property type="entry name" value="TWO-COMPONENT RESPONSE REGULATOR"/>
    <property type="match status" value="1"/>
</dbReference>
<evidence type="ECO:0000256" key="2">
    <source>
        <dbReference type="PROSITE-ProRule" id="PRU00169"/>
    </source>
</evidence>
<dbReference type="GO" id="GO:0003677">
    <property type="term" value="F:DNA binding"/>
    <property type="evidence" value="ECO:0007669"/>
    <property type="project" value="UniProtKB-KW"/>
</dbReference>
<dbReference type="AlphaFoldDB" id="A0A5J5E391"/>
<dbReference type="Pfam" id="PF00196">
    <property type="entry name" value="GerE"/>
    <property type="match status" value="1"/>
</dbReference>
<accession>A0A5J5E391</accession>
<dbReference type="InterPro" id="IPR001789">
    <property type="entry name" value="Sig_transdc_resp-reg_receiver"/>
</dbReference>
<proteinExistence type="predicted"/>
<dbReference type="PROSITE" id="PS50043">
    <property type="entry name" value="HTH_LUXR_2"/>
    <property type="match status" value="1"/>
</dbReference>
<evidence type="ECO:0000313" key="6">
    <source>
        <dbReference type="EMBL" id="KAA8823444.1"/>
    </source>
</evidence>
<dbReference type="Proteomes" id="UP000374630">
    <property type="component" value="Unassembled WGS sequence"/>
</dbReference>
<evidence type="ECO:0000313" key="7">
    <source>
        <dbReference type="Proteomes" id="UP000345527"/>
    </source>
</evidence>
<protein>
    <submittedName>
        <fullName evidence="6">Response regulator transcription factor</fullName>
    </submittedName>
</protein>
<keyword evidence="8" id="KW-1185">Reference proteome</keyword>
<dbReference type="CDD" id="cd06170">
    <property type="entry name" value="LuxR_C_like"/>
    <property type="match status" value="1"/>
</dbReference>
<comment type="caution">
    <text evidence="6">The sequence shown here is derived from an EMBL/GenBank/DDBJ whole genome shotgun (WGS) entry which is preliminary data.</text>
</comment>
<gene>
    <name evidence="6" type="ORF">EM848_05755</name>
    <name evidence="5" type="ORF">EMO90_07875</name>
</gene>
<dbReference type="PROSITE" id="PS50110">
    <property type="entry name" value="RESPONSE_REGULATORY"/>
    <property type="match status" value="1"/>
</dbReference>
<dbReference type="SUPFAM" id="SSF46894">
    <property type="entry name" value="C-terminal effector domain of the bipartite response regulators"/>
    <property type="match status" value="1"/>
</dbReference>
<evidence type="ECO:0000259" key="4">
    <source>
        <dbReference type="PROSITE" id="PS50110"/>
    </source>
</evidence>
<feature type="domain" description="Response regulatory" evidence="4">
    <location>
        <begin position="22"/>
        <end position="141"/>
    </location>
</feature>
<keyword evidence="1" id="KW-0238">DNA-binding</keyword>
<sequence length="232" mass="25090">MIIKARAVQEGGAMATASTPFTIGVASADTLALRMLRIILLDRIPEATLLWCETTGRAAVEHCAKDARKPDLVLINLVLRGLQGLNSCRLIRRGSSRIKLLVMQTVPDAHARDKAIRAGVQGLVGKDDDTVLVNAIRSIAAGGTMDGFDTAPHAHDALVGQLGQHRGQHRGQLTKREMEIMDMIAANMPAETICATLGISPETLRSHRRNIRNKMHAANDAQAVIDWDAAEE</sequence>
<reference evidence="7 8" key="1">
    <citation type="journal article" date="2019" name="Syst. Appl. Microbiol.">
        <title>Characterization of Bifidobacterium species in feaces of the Egyptian fruit bat: Description of B. vespertilionis sp. nov. and B. rousetti sp. nov.</title>
        <authorList>
            <person name="Modesto M."/>
            <person name="Satti M."/>
            <person name="Watanabe K."/>
            <person name="Puglisi E."/>
            <person name="Morelli L."/>
            <person name="Huang C.-H."/>
            <person name="Liou J.-S."/>
            <person name="Miyashita M."/>
            <person name="Tamura T."/>
            <person name="Saito S."/>
            <person name="Mori K."/>
            <person name="Huang L."/>
            <person name="Sciavilla P."/>
            <person name="Sandri C."/>
            <person name="Spiezio C."/>
            <person name="Vitali F."/>
            <person name="Cavalieri D."/>
            <person name="Perpetuini G."/>
            <person name="Tofalo R."/>
            <person name="Bonetti A."/>
            <person name="Arita M."/>
            <person name="Mattarelli P."/>
        </authorList>
    </citation>
    <scope>NUCLEOTIDE SEQUENCE [LARGE SCALE GENOMIC DNA]</scope>
    <source>
        <strain evidence="5 8">RST16</strain>
        <strain evidence="6 7">RST8</strain>
    </source>
</reference>
<name>A0A5J5E391_9BIFI</name>
<dbReference type="InterPro" id="IPR039420">
    <property type="entry name" value="WalR-like"/>
</dbReference>
<dbReference type="GO" id="GO:0006355">
    <property type="term" value="P:regulation of DNA-templated transcription"/>
    <property type="evidence" value="ECO:0007669"/>
    <property type="project" value="InterPro"/>
</dbReference>
<evidence type="ECO:0000313" key="8">
    <source>
        <dbReference type="Proteomes" id="UP000374630"/>
    </source>
</evidence>
<dbReference type="EMBL" id="RZNZ01000010">
    <property type="protein sequence ID" value="KAA8819548.1"/>
    <property type="molecule type" value="Genomic_DNA"/>
</dbReference>
<comment type="caution">
    <text evidence="2">Lacks conserved residue(s) required for the propagation of feature annotation.</text>
</comment>
<dbReference type="Proteomes" id="UP000345527">
    <property type="component" value="Unassembled WGS sequence"/>
</dbReference>
<dbReference type="PRINTS" id="PR00038">
    <property type="entry name" value="HTHLUXR"/>
</dbReference>
<feature type="domain" description="HTH luxR-type" evidence="3">
    <location>
        <begin position="166"/>
        <end position="232"/>
    </location>
</feature>
<organism evidence="6 7">
    <name type="scientific">Bifidobacterium vespertilionis</name>
    <dbReference type="NCBI Taxonomy" id="2562524"/>
    <lineage>
        <taxon>Bacteria</taxon>
        <taxon>Bacillati</taxon>
        <taxon>Actinomycetota</taxon>
        <taxon>Actinomycetes</taxon>
        <taxon>Bifidobacteriales</taxon>
        <taxon>Bifidobacteriaceae</taxon>
        <taxon>Bifidobacterium</taxon>
    </lineage>
</organism>
<dbReference type="OrthoDB" id="5242883at2"/>
<evidence type="ECO:0000313" key="5">
    <source>
        <dbReference type="EMBL" id="KAA8819548.1"/>
    </source>
</evidence>
<dbReference type="InterPro" id="IPR000792">
    <property type="entry name" value="Tscrpt_reg_LuxR_C"/>
</dbReference>
<dbReference type="SMART" id="SM00421">
    <property type="entry name" value="HTH_LUXR"/>
    <property type="match status" value="1"/>
</dbReference>
<evidence type="ECO:0000259" key="3">
    <source>
        <dbReference type="PROSITE" id="PS50043"/>
    </source>
</evidence>
<dbReference type="InterPro" id="IPR011006">
    <property type="entry name" value="CheY-like_superfamily"/>
</dbReference>